<dbReference type="SUPFAM" id="SSF48208">
    <property type="entry name" value="Six-hairpin glycosidases"/>
    <property type="match status" value="1"/>
</dbReference>
<keyword evidence="6" id="KW-0735">Signal-anchor</keyword>
<dbReference type="Gene3D" id="1.50.10.10">
    <property type="match status" value="1"/>
</dbReference>
<feature type="transmembrane region" description="Helical" evidence="12">
    <location>
        <begin position="792"/>
        <end position="809"/>
    </location>
</feature>
<keyword evidence="4 12" id="KW-0378">Hydrolase</keyword>
<comment type="function">
    <text evidence="12">Cleaves the distal alpha 1,2-linked glucose residue from the Glc(3)Man(9)GlcNAc(2) oligosaccharide precursor.</text>
</comment>
<comment type="pathway">
    <text evidence="13">Glycan metabolism; N-glycan degradation.</text>
</comment>
<dbReference type="InterPro" id="IPR008928">
    <property type="entry name" value="6-hairpin_glycosidase_sf"/>
</dbReference>
<evidence type="ECO:0000256" key="4">
    <source>
        <dbReference type="ARBA" id="ARBA00022801"/>
    </source>
</evidence>
<dbReference type="InterPro" id="IPR038518">
    <property type="entry name" value="Glyco_hydro_63N_sf"/>
</dbReference>
<keyword evidence="3 12" id="KW-0812">Transmembrane</keyword>
<feature type="domain" description="Glycosyl hydrolase family 63 N-terminal" evidence="16">
    <location>
        <begin position="34"/>
        <end position="230"/>
    </location>
</feature>
<evidence type="ECO:0000256" key="5">
    <source>
        <dbReference type="ARBA" id="ARBA00022824"/>
    </source>
</evidence>
<keyword evidence="5 12" id="KW-0256">Endoplasmic reticulum</keyword>
<keyword evidence="14" id="KW-0732">Signal</keyword>
<evidence type="ECO:0000256" key="7">
    <source>
        <dbReference type="ARBA" id="ARBA00022989"/>
    </source>
</evidence>
<dbReference type="EMBL" id="JAVRRG010000148">
    <property type="protein sequence ID" value="KAK5080538.1"/>
    <property type="molecule type" value="Genomic_DNA"/>
</dbReference>
<evidence type="ECO:0000313" key="17">
    <source>
        <dbReference type="EMBL" id="KAK5080538.1"/>
    </source>
</evidence>
<keyword evidence="10 12" id="KW-0326">Glycosidase</keyword>
<dbReference type="EC" id="3.2.1.106" evidence="11 12"/>
<organism evidence="17 18">
    <name type="scientific">Lithohypha guttulata</name>
    <dbReference type="NCBI Taxonomy" id="1690604"/>
    <lineage>
        <taxon>Eukaryota</taxon>
        <taxon>Fungi</taxon>
        <taxon>Dikarya</taxon>
        <taxon>Ascomycota</taxon>
        <taxon>Pezizomycotina</taxon>
        <taxon>Eurotiomycetes</taxon>
        <taxon>Chaetothyriomycetidae</taxon>
        <taxon>Chaetothyriales</taxon>
        <taxon>Trichomeriaceae</taxon>
        <taxon>Lithohypha</taxon>
    </lineage>
</organism>
<comment type="catalytic activity">
    <reaction evidence="12">
        <text>N(4)-(alpha-D-Glc-(1-&gt;2)-alpha-D-Glc-(1-&gt;3)-alpha-D-Glc-(1-&gt;3)-alpha-D-Man-(1-&gt;2)-alpha-D-Man-(1-&gt;2)-alpha-D-Man-(1-&gt;3)-[alpha-D-Man-(1-&gt;2)-alpha-D-Man-(1-&gt;3)-[alpha-D-Man-(1-&gt;2)-alpha-D-Man-(1-&gt;6)]-alpha-D-Man-(1-&gt;6)]-beta-D-Man-(1-&gt;4)-beta-D-GlcNAc-(1-&gt;4)-beta-D-GlcNAc)-L-asparaginyl-[protein] + H2O = N(4)-(alpha-D-Glc-(1-&gt;3)-alpha-D-Glc-(1-&gt;3)-alpha-D-Man-(1-&gt;2)-alpha-D-Man-(1-&gt;2)-alpha-D-Man-(1-&gt;3)-[alpha-D-Man-(1-&gt;2)-alpha-D-Man-(1-&gt;3)-[alpha-D-Man-(1-&gt;2)-alpha-D-Man-(1-&gt;6)]-alpha-D-Man-(1-&gt;6)]-beta-D-Man-(1-&gt;4)-beta-D-GlcNAc-(1-&gt;4)-beta-D-GlcNAc)-L-asparaginyl-[protein] + beta-D-glucose</text>
        <dbReference type="Rhea" id="RHEA:55988"/>
        <dbReference type="Rhea" id="RHEA-COMP:12806"/>
        <dbReference type="Rhea" id="RHEA-COMP:14355"/>
        <dbReference type="ChEBI" id="CHEBI:15377"/>
        <dbReference type="ChEBI" id="CHEBI:15903"/>
        <dbReference type="ChEBI" id="CHEBI:59082"/>
        <dbReference type="ChEBI" id="CHEBI:132537"/>
        <dbReference type="EC" id="3.2.1.106"/>
    </reaction>
</comment>
<evidence type="ECO:0000256" key="11">
    <source>
        <dbReference type="ARBA" id="ARBA00038888"/>
    </source>
</evidence>
<evidence type="ECO:0000256" key="14">
    <source>
        <dbReference type="SAM" id="SignalP"/>
    </source>
</evidence>
<evidence type="ECO:0000256" key="8">
    <source>
        <dbReference type="ARBA" id="ARBA00023136"/>
    </source>
</evidence>
<dbReference type="Pfam" id="PF03200">
    <property type="entry name" value="Glyco_hydro_63"/>
    <property type="match status" value="1"/>
</dbReference>
<gene>
    <name evidence="17" type="primary">CWH41_2</name>
    <name evidence="17" type="ORF">LTR24_008486</name>
</gene>
<keyword evidence="8 12" id="KW-0472">Membrane</keyword>
<protein>
    <recommendedName>
        <fullName evidence="11 12">Mannosyl-oligosaccharide glucosidase</fullName>
        <ecNumber evidence="11 12">3.2.1.106</ecNumber>
    </recommendedName>
    <alternativeName>
        <fullName evidence="13">Glucosidase I</fullName>
    </alternativeName>
</protein>
<evidence type="ECO:0000256" key="2">
    <source>
        <dbReference type="ARBA" id="ARBA00010833"/>
    </source>
</evidence>
<evidence type="ECO:0000313" key="18">
    <source>
        <dbReference type="Proteomes" id="UP001345013"/>
    </source>
</evidence>
<dbReference type="InterPro" id="IPR004888">
    <property type="entry name" value="Glycoside_hydrolase_63"/>
</dbReference>
<dbReference type="InterPro" id="IPR031335">
    <property type="entry name" value="Glyco_hydro_63_C"/>
</dbReference>
<keyword evidence="7 12" id="KW-1133">Transmembrane helix</keyword>
<dbReference type="GO" id="GO:0004573">
    <property type="term" value="F:Glc3Man9GlcNAc2 oligosaccharide glucosidase activity"/>
    <property type="evidence" value="ECO:0007669"/>
    <property type="project" value="UniProtKB-EC"/>
</dbReference>
<keyword evidence="18" id="KW-1185">Reference proteome</keyword>
<comment type="caution">
    <text evidence="17">The sequence shown here is derived from an EMBL/GenBank/DDBJ whole genome shotgun (WGS) entry which is preliminary data.</text>
</comment>
<evidence type="ECO:0000256" key="9">
    <source>
        <dbReference type="ARBA" id="ARBA00023180"/>
    </source>
</evidence>
<reference evidence="17 18" key="1">
    <citation type="submission" date="2023-08" db="EMBL/GenBank/DDBJ databases">
        <title>Black Yeasts Isolated from many extreme environments.</title>
        <authorList>
            <person name="Coleine C."/>
            <person name="Stajich J.E."/>
            <person name="Selbmann L."/>
        </authorList>
    </citation>
    <scope>NUCLEOTIDE SEQUENCE [LARGE SCALE GENOMIC DNA]</scope>
    <source>
        <strain evidence="17 18">CCFEE 5885</strain>
    </source>
</reference>
<comment type="subcellular location">
    <subcellularLocation>
        <location evidence="1 12">Endoplasmic reticulum membrane</location>
        <topology evidence="1 12">Single-pass type II membrane protein</topology>
    </subcellularLocation>
</comment>
<evidence type="ECO:0000256" key="6">
    <source>
        <dbReference type="ARBA" id="ARBA00022968"/>
    </source>
</evidence>
<evidence type="ECO:0000256" key="13">
    <source>
        <dbReference type="RuleBase" id="RU369107"/>
    </source>
</evidence>
<accession>A0ABR0JZY7</accession>
<evidence type="ECO:0000256" key="3">
    <source>
        <dbReference type="ARBA" id="ARBA00022692"/>
    </source>
</evidence>
<proteinExistence type="inferred from homology"/>
<name>A0ABR0JZY7_9EURO</name>
<evidence type="ECO:0000256" key="12">
    <source>
        <dbReference type="RuleBase" id="RU368089"/>
    </source>
</evidence>
<evidence type="ECO:0000256" key="10">
    <source>
        <dbReference type="ARBA" id="ARBA00023295"/>
    </source>
</evidence>
<sequence length="823" mass="93087">MLVVALCLQALCFCFVATTPTPTSNHYQQYSNDSLLWGPYRPNLYLGIRARMREGLLAGLMWSNVDNAAQISKNLRHTCEQDEGMAGYGWTAYDPRTGGHEVIRDTGNKIDLSIDYVKDHHSSGDDWGLRVSGRLRDDAQRTQRTTAVFYIGHETLHDDFECGVSPSSNAEASCAGLLASKRFTLDIIPAMSANDMDSSPVIMNIQSLQVPRNTLWQAKSIFLNQLKAEAPRQTLLSSSPGRGNLHLIQLTFVGDFVFDVLFASGPRTDDYSSETLGSNIDYAAARFEDQFKRVYNPQSPFNVTQDYTTFSQSLLANLMGGIGYFHGTSKVSMDAKAEKSSLTSADAAVEDRGPYELFSAVPSRPFFPRGFLWDEGFHLQAVLDWDIELAMEMATSWLNLMDDDGWIAREQILGPEAASKVPPEFQTQYQLYANPPTMFMVVDMFLDRVLGDVPYDGRPSRFIQAIEHPGNASIPVEARAFLETIYWKLKRHYLWWRRTQAGNTERYQSRHQAMGMEYREGYRWRGRTAEHVLTSGLDDYPRVAAPSDDELHLDALCWVGLMSNTLRKISTALQLTSDPDFYALNTHSAEIAATADGIHWSDHEQAYCDATISPAGQVEHVCHKGYISLMPLLTGVLWNPMHTKLGPVLDLIEDPSHLWSPYGLRSLSTKDEYYGTGENYWRSPIWVNINYLVLVRLLELAKQRGPQQERCSRMYSKLRKNIVNTVYQSWKDTGFAWEQYNPDSGKGQRTQHFTGWTALVVRVMAMPDMEGQYIKPYPTADNAIQNPSATSGHGLLVTLTGVFILGMLFRRRIMQIWRNLMET</sequence>
<keyword evidence="9 13" id="KW-0325">Glycoprotein</keyword>
<dbReference type="Gene3D" id="2.70.98.110">
    <property type="entry name" value="Glycosyl hydrolase family 63, N-terminal domain"/>
    <property type="match status" value="1"/>
</dbReference>
<evidence type="ECO:0000259" key="15">
    <source>
        <dbReference type="Pfam" id="PF03200"/>
    </source>
</evidence>
<dbReference type="Pfam" id="PF16923">
    <property type="entry name" value="Glyco_hydro_63N"/>
    <property type="match status" value="1"/>
</dbReference>
<dbReference type="Proteomes" id="UP001345013">
    <property type="component" value="Unassembled WGS sequence"/>
</dbReference>
<dbReference type="InterPro" id="IPR012341">
    <property type="entry name" value="6hp_glycosidase-like_sf"/>
</dbReference>
<feature type="chain" id="PRO_5045949847" description="Mannosyl-oligosaccharide glucosidase" evidence="14">
    <location>
        <begin position="19"/>
        <end position="823"/>
    </location>
</feature>
<evidence type="ECO:0000256" key="1">
    <source>
        <dbReference type="ARBA" id="ARBA00004648"/>
    </source>
</evidence>
<dbReference type="PANTHER" id="PTHR10412:SF11">
    <property type="entry name" value="MANNOSYL-OLIGOSACCHARIDE GLUCOSIDASE"/>
    <property type="match status" value="1"/>
</dbReference>
<feature type="signal peptide" evidence="14">
    <location>
        <begin position="1"/>
        <end position="18"/>
    </location>
</feature>
<feature type="domain" description="Glycosyl hydrolase family 63 C-terminal" evidence="15">
    <location>
        <begin position="274"/>
        <end position="766"/>
    </location>
</feature>
<evidence type="ECO:0000259" key="16">
    <source>
        <dbReference type="Pfam" id="PF16923"/>
    </source>
</evidence>
<dbReference type="InterPro" id="IPR031631">
    <property type="entry name" value="Glyco_hydro_63N"/>
</dbReference>
<comment type="similarity">
    <text evidence="2 12">Belongs to the glycosyl hydrolase 63 family.</text>
</comment>
<dbReference type="PANTHER" id="PTHR10412">
    <property type="entry name" value="MANNOSYL-OLIGOSACCHARIDE GLUCOSIDASE"/>
    <property type="match status" value="1"/>
</dbReference>